<keyword evidence="2" id="KW-1185">Reference proteome</keyword>
<sequence length="76" mass="8903">MFSKAGIEEVTFLRFGICWSPIKFKNLQRGYYLFQHLDACANFDLNEEDLVQLLDDIKPNEKVEESDYDQPINEIG</sequence>
<organism evidence="1 2">
    <name type="scientific">Nephila pilipes</name>
    <name type="common">Giant wood spider</name>
    <name type="synonym">Nephila maculata</name>
    <dbReference type="NCBI Taxonomy" id="299642"/>
    <lineage>
        <taxon>Eukaryota</taxon>
        <taxon>Metazoa</taxon>
        <taxon>Ecdysozoa</taxon>
        <taxon>Arthropoda</taxon>
        <taxon>Chelicerata</taxon>
        <taxon>Arachnida</taxon>
        <taxon>Araneae</taxon>
        <taxon>Araneomorphae</taxon>
        <taxon>Entelegynae</taxon>
        <taxon>Araneoidea</taxon>
        <taxon>Nephilidae</taxon>
        <taxon>Nephila</taxon>
    </lineage>
</organism>
<reference evidence="1" key="1">
    <citation type="submission" date="2020-08" db="EMBL/GenBank/DDBJ databases">
        <title>Multicomponent nature underlies the extraordinary mechanical properties of spider dragline silk.</title>
        <authorList>
            <person name="Kono N."/>
            <person name="Nakamura H."/>
            <person name="Mori M."/>
            <person name="Yoshida Y."/>
            <person name="Ohtoshi R."/>
            <person name="Malay A.D."/>
            <person name="Moran D.A.P."/>
            <person name="Tomita M."/>
            <person name="Numata K."/>
            <person name="Arakawa K."/>
        </authorList>
    </citation>
    <scope>NUCLEOTIDE SEQUENCE</scope>
</reference>
<evidence type="ECO:0000313" key="2">
    <source>
        <dbReference type="Proteomes" id="UP000887013"/>
    </source>
</evidence>
<evidence type="ECO:0000313" key="1">
    <source>
        <dbReference type="EMBL" id="GFS77820.1"/>
    </source>
</evidence>
<proteinExistence type="predicted"/>
<comment type="caution">
    <text evidence="1">The sequence shown here is derived from an EMBL/GenBank/DDBJ whole genome shotgun (WGS) entry which is preliminary data.</text>
</comment>
<accession>A0A8X6MTZ2</accession>
<protein>
    <submittedName>
        <fullName evidence="1">Uncharacterized protein</fullName>
    </submittedName>
</protein>
<name>A0A8X6MTZ2_NEPPI</name>
<dbReference type="Proteomes" id="UP000887013">
    <property type="component" value="Unassembled WGS sequence"/>
</dbReference>
<gene>
    <name evidence="1" type="ORF">NPIL_425181</name>
</gene>
<dbReference type="AlphaFoldDB" id="A0A8X6MTZ2"/>
<dbReference type="EMBL" id="BMAW01097073">
    <property type="protein sequence ID" value="GFS77820.1"/>
    <property type="molecule type" value="Genomic_DNA"/>
</dbReference>